<dbReference type="EMBL" id="PJKN01000001">
    <property type="protein sequence ID" value="PNC57623.1"/>
    <property type="molecule type" value="Genomic_DNA"/>
</dbReference>
<accession>A0AAP8NNE9</accession>
<dbReference type="Proteomes" id="UP000235914">
    <property type="component" value="Unassembled WGS sequence"/>
</dbReference>
<comment type="caution">
    <text evidence="1">The sequence shown here is derived from an EMBL/GenBank/DDBJ whole genome shotgun (WGS) entry which is preliminary data.</text>
</comment>
<evidence type="ECO:0000313" key="2">
    <source>
        <dbReference type="Proteomes" id="UP000235914"/>
    </source>
</evidence>
<dbReference type="RefSeq" id="WP_102735094.1">
    <property type="nucleotide sequence ID" value="NZ_CP029697.1"/>
</dbReference>
<organism evidence="1 2">
    <name type="scientific">Akkermansia muciniphila</name>
    <dbReference type="NCBI Taxonomy" id="239935"/>
    <lineage>
        <taxon>Bacteria</taxon>
        <taxon>Pseudomonadati</taxon>
        <taxon>Verrucomicrobiota</taxon>
        <taxon>Verrucomicrobiia</taxon>
        <taxon>Verrucomicrobiales</taxon>
        <taxon>Akkermansiaceae</taxon>
        <taxon>Akkermansia</taxon>
    </lineage>
</organism>
<dbReference type="AlphaFoldDB" id="A0AAP8NNE9"/>
<evidence type="ECO:0000313" key="1">
    <source>
        <dbReference type="EMBL" id="PNC57623.1"/>
    </source>
</evidence>
<proteinExistence type="predicted"/>
<sequence length="258" mass="28821">MNYAIFCYREDHQCLGLCLEQIRSIDRAAQFYLFDDAAKPLFPAQVPAGNDISYKITYFARRGNLNGLECVRGMLGCMLDIPGDDPVIKIDADTLLMDPAEIIRSLKDRGKVAGGMQCSVPLAWAGCCYWLTRPAIKAALELLARREWPENARQEYPEDETISKILLYLYGSAGVDVLEFRGGRRLIGVRTCDPRDLAEIARLARGGVCAVHCGQMAFYHPIVERDGVTIREACARVMWWILHASGPDSKTFEKAPEG</sequence>
<protein>
    <submittedName>
        <fullName evidence="1">Uncharacterized protein</fullName>
    </submittedName>
</protein>
<reference evidence="1 2" key="1">
    <citation type="journal article" date="2017" name="BMC Genomics">
        <title>Genome sequencing of 39 Akkermansia muciniphila isolates reveals its population structure, genomic and functional diverisity, and global distribution in mammalian gut microbiotas.</title>
        <authorList>
            <person name="Guo X."/>
            <person name="Li S."/>
            <person name="Zhang J."/>
            <person name="Wu F."/>
            <person name="Li X."/>
            <person name="Wu D."/>
            <person name="Zhang M."/>
            <person name="Ou Z."/>
            <person name="Jie Z."/>
            <person name="Yan Q."/>
            <person name="Li P."/>
            <person name="Yi J."/>
            <person name="Peng Y."/>
        </authorList>
    </citation>
    <scope>NUCLEOTIDE SEQUENCE [LARGE SCALE GENOMIC DNA]</scope>
    <source>
        <strain evidence="1 2">GP43</strain>
    </source>
</reference>
<gene>
    <name evidence="1" type="ORF">CXU09_00650</name>
</gene>
<name>A0AAP8NNE9_9BACT</name>